<accession>A0A8H7QNV4</accession>
<comment type="subcellular location">
    <subcellularLocation>
        <location evidence="2">Cytoplasm</location>
    </subcellularLocation>
    <subcellularLocation>
        <location evidence="1">Nucleus</location>
    </subcellularLocation>
</comment>
<evidence type="ECO:0000256" key="7">
    <source>
        <dbReference type="ARBA" id="ARBA00023242"/>
    </source>
</evidence>
<dbReference type="GO" id="GO:0005737">
    <property type="term" value="C:cytoplasm"/>
    <property type="evidence" value="ECO:0007669"/>
    <property type="project" value="UniProtKB-SubCell"/>
</dbReference>
<dbReference type="GO" id="GO:0005643">
    <property type="term" value="C:nuclear pore"/>
    <property type="evidence" value="ECO:0007669"/>
    <property type="project" value="TreeGrafter"/>
</dbReference>
<keyword evidence="4" id="KW-0813">Transport</keyword>
<keyword evidence="6" id="KW-0653">Protein transport</keyword>
<evidence type="ECO:0000313" key="11">
    <source>
        <dbReference type="EMBL" id="KAG2195724.1"/>
    </source>
</evidence>
<dbReference type="Gene3D" id="1.25.10.10">
    <property type="entry name" value="Leucine-rich Repeat Variant"/>
    <property type="match status" value="1"/>
</dbReference>
<dbReference type="InterPro" id="IPR057947">
    <property type="entry name" value="TPR_XPO7/RBP17"/>
</dbReference>
<dbReference type="SUPFAM" id="SSF48371">
    <property type="entry name" value="ARM repeat"/>
    <property type="match status" value="1"/>
</dbReference>
<feature type="domain" description="Exportin-7/Ran-binding protein 17 TPR repeats" evidence="10">
    <location>
        <begin position="487"/>
        <end position="568"/>
    </location>
</feature>
<keyword evidence="5" id="KW-0963">Cytoplasm</keyword>
<evidence type="ECO:0000256" key="8">
    <source>
        <dbReference type="ARBA" id="ARBA00040444"/>
    </source>
</evidence>
<dbReference type="PANTHER" id="PTHR12596:SF1">
    <property type="entry name" value="EXPORTIN-4"/>
    <property type="match status" value="1"/>
</dbReference>
<evidence type="ECO:0000259" key="9">
    <source>
        <dbReference type="Pfam" id="PF08767"/>
    </source>
</evidence>
<keyword evidence="7" id="KW-0539">Nucleus</keyword>
<name>A0A8H7QNV4_9FUNG</name>
<dbReference type="AlphaFoldDB" id="A0A8H7QNV4"/>
<feature type="domain" description="Exportin-1 C-terminal" evidence="9">
    <location>
        <begin position="944"/>
        <end position="1129"/>
    </location>
</feature>
<dbReference type="PANTHER" id="PTHR12596">
    <property type="entry name" value="EXPORTIN 4,7-RELATED"/>
    <property type="match status" value="1"/>
</dbReference>
<dbReference type="InterPro" id="IPR044189">
    <property type="entry name" value="XPO4/7-like"/>
</dbReference>
<keyword evidence="12" id="KW-1185">Reference proteome</keyword>
<dbReference type="InterPro" id="IPR011989">
    <property type="entry name" value="ARM-like"/>
</dbReference>
<evidence type="ECO:0000256" key="2">
    <source>
        <dbReference type="ARBA" id="ARBA00004496"/>
    </source>
</evidence>
<comment type="similarity">
    <text evidence="3">Belongs to the exportin family.</text>
</comment>
<evidence type="ECO:0000256" key="5">
    <source>
        <dbReference type="ARBA" id="ARBA00022490"/>
    </source>
</evidence>
<dbReference type="EMBL" id="JAEPRC010000511">
    <property type="protein sequence ID" value="KAG2195724.1"/>
    <property type="molecule type" value="Genomic_DNA"/>
</dbReference>
<gene>
    <name evidence="11" type="ORF">INT46_001206</name>
</gene>
<dbReference type="GO" id="GO:0005049">
    <property type="term" value="F:nuclear export signal receptor activity"/>
    <property type="evidence" value="ECO:0007669"/>
    <property type="project" value="InterPro"/>
</dbReference>
<evidence type="ECO:0000259" key="10">
    <source>
        <dbReference type="Pfam" id="PF25795"/>
    </source>
</evidence>
<evidence type="ECO:0000256" key="4">
    <source>
        <dbReference type="ARBA" id="ARBA00022448"/>
    </source>
</evidence>
<organism evidence="11 12">
    <name type="scientific">Mucor plumbeus</name>
    <dbReference type="NCBI Taxonomy" id="97098"/>
    <lineage>
        <taxon>Eukaryota</taxon>
        <taxon>Fungi</taxon>
        <taxon>Fungi incertae sedis</taxon>
        <taxon>Mucoromycota</taxon>
        <taxon>Mucoromycotina</taxon>
        <taxon>Mucoromycetes</taxon>
        <taxon>Mucorales</taxon>
        <taxon>Mucorineae</taxon>
        <taxon>Mucoraceae</taxon>
        <taxon>Mucor</taxon>
    </lineage>
</organism>
<comment type="caution">
    <text evidence="11">The sequence shown here is derived from an EMBL/GenBank/DDBJ whole genome shotgun (WGS) entry which is preliminary data.</text>
</comment>
<dbReference type="InterPro" id="IPR014877">
    <property type="entry name" value="XPO1_C_dom"/>
</dbReference>
<evidence type="ECO:0000256" key="6">
    <source>
        <dbReference type="ARBA" id="ARBA00022927"/>
    </source>
</evidence>
<dbReference type="InterPro" id="IPR016024">
    <property type="entry name" value="ARM-type_fold"/>
</dbReference>
<evidence type="ECO:0000256" key="3">
    <source>
        <dbReference type="ARBA" id="ARBA00009466"/>
    </source>
</evidence>
<dbReference type="GO" id="GO:0006611">
    <property type="term" value="P:protein export from nucleus"/>
    <property type="evidence" value="ECO:0007669"/>
    <property type="project" value="TreeGrafter"/>
</dbReference>
<evidence type="ECO:0000313" key="12">
    <source>
        <dbReference type="Proteomes" id="UP000650833"/>
    </source>
</evidence>
<protein>
    <recommendedName>
        <fullName evidence="8">Exportin-4</fullName>
    </recommendedName>
</protein>
<evidence type="ECO:0000256" key="1">
    <source>
        <dbReference type="ARBA" id="ARBA00004123"/>
    </source>
</evidence>
<dbReference type="OrthoDB" id="5548448at2759"/>
<dbReference type="Pfam" id="PF25795">
    <property type="entry name" value="TPR_XPO7"/>
    <property type="match status" value="1"/>
</dbReference>
<dbReference type="Proteomes" id="UP000650833">
    <property type="component" value="Unassembled WGS sequence"/>
</dbReference>
<sequence>MERAQDPENAVIHKQFEEACSDFQVPATRAAAELVLTQFRQVPKVLPACQYILEHASTSMVQFQISLAIGDIAVRDYTLYDKSDLLQLKNFMIEFCLQRENLVKYVRDQLVLAVALITKRSLFDVSNEDREAILLGIKQLLAMDADNAQVLGLALANALVDQFSNTKSTTIGLTWEHHHNCKLFFESNLLLPLFEQVITKLHGFVSHVQQLPDNVPAVLVEMLVLLEKMLQWEFESTNATPTLPGTFAKESDLDDFDREDGPSAVKKSYVVFPREWQPVIGSTEVLWLFFMAYNLVQDDDALGHRCRQCLIQLAGFQQDFFSNNVDIIQSYATTMIHGIRKMMTDVTAFGTSPDALSEQGPQMLGTIQMIRRLLENVSLVILCRIPDFFPFLNEVGLITVSCLGGTVTDVDEGWISEACDECLQTWVKMAEIVQPSDPRGIDPKAGLTTDQTQHLTQYMTTVAYQIVDTYINTRLERAKLVLDDEEEEDEIDAGFKDWDTFADQLTCIGTLGRLNPQPTLSRLIQLLTERFETFKGLFTSTNVNEQELIFLHEQLHWIVLIAAHILADTGKGEQPMIPESLMQLSGATQSFDQDQVVNLSQLFLELFRFSSSFSSSSVEASNCSPRVAETLVWYMERWSKSYLLLDENEYGFISPNIAKAFGRPGPSDGQGLRIIDFFIEQMKVNFILWNADPDVLAQLVKWLDTCGTSNNLKRGLLQSAQFPELVQFVTQNLEQLPEAIHNSLIQTIATISSFAVDETTKNNYFGLMFKMIEDRLGSLLHRPDFQQIYQRGEIINNVISALEMFDGLALACQYSNTQTIFQFCARFFESFIQLMTLYKNIPEVQLAILQLFADLCNRLDFGLLSNNDKQMLFHTIIEIMKIYGLANQNKKRMHSQEEEEDRPYADISTVLIMLSNIMSSGIEDFSRKDVADKSDIANVVLFGINIVIPMIDMEMLKIPSLCQQYIQLISHMIEVFPDKLSGLPTPLFLNLMASLEYGIRHDITDVNILTLHAITPLTMWSFQQQSNGASIDFLKESLQKFLQELLNCLLFQHLDSNIVDAASDALLALICSQRDVYMVLANQIISQQPNDIQSRLMHAFQKLDQATPQQPHRNVPEFKEALLAFLMDVRAVLRVK</sequence>
<proteinExistence type="inferred from homology"/>
<reference evidence="11" key="1">
    <citation type="submission" date="2020-12" db="EMBL/GenBank/DDBJ databases">
        <title>Metabolic potential, ecology and presence of endohyphal bacteria is reflected in genomic diversity of Mucoromycotina.</title>
        <authorList>
            <person name="Muszewska A."/>
            <person name="Okrasinska A."/>
            <person name="Steczkiewicz K."/>
            <person name="Drgas O."/>
            <person name="Orlowska M."/>
            <person name="Perlinska-Lenart U."/>
            <person name="Aleksandrzak-Piekarczyk T."/>
            <person name="Szatraj K."/>
            <person name="Zielenkiewicz U."/>
            <person name="Pilsyk S."/>
            <person name="Malc E."/>
            <person name="Mieczkowski P."/>
            <person name="Kruszewska J.S."/>
            <person name="Biernat P."/>
            <person name="Pawlowska J."/>
        </authorList>
    </citation>
    <scope>NUCLEOTIDE SEQUENCE</scope>
    <source>
        <strain evidence="11">CBS 226.32</strain>
    </source>
</reference>
<dbReference type="Pfam" id="PF08767">
    <property type="entry name" value="CRM1_C"/>
    <property type="match status" value="1"/>
</dbReference>